<dbReference type="PANTHER" id="PTHR32089:SF112">
    <property type="entry name" value="LYSOZYME-LIKE PROTEIN-RELATED"/>
    <property type="match status" value="1"/>
</dbReference>
<dbReference type="SUPFAM" id="SSF58104">
    <property type="entry name" value="Methyl-accepting chemotaxis protein (MCP) signaling domain"/>
    <property type="match status" value="1"/>
</dbReference>
<feature type="domain" description="Methyl-accepting transducer" evidence="4">
    <location>
        <begin position="202"/>
        <end position="283"/>
    </location>
</feature>
<dbReference type="Proteomes" id="UP001549691">
    <property type="component" value="Unassembled WGS sequence"/>
</dbReference>
<dbReference type="RefSeq" id="WP_354602591.1">
    <property type="nucleotide sequence ID" value="NZ_JBEWZI010000029.1"/>
</dbReference>
<gene>
    <name evidence="5" type="ORF">ABXR19_18250</name>
</gene>
<evidence type="ECO:0000313" key="6">
    <source>
        <dbReference type="Proteomes" id="UP001549691"/>
    </source>
</evidence>
<protein>
    <submittedName>
        <fullName evidence="5">Methyl-accepting chemotaxis protein</fullName>
    </submittedName>
</protein>
<dbReference type="InterPro" id="IPR004089">
    <property type="entry name" value="MCPsignal_dom"/>
</dbReference>
<name>A0ABV2TQE0_9RHOO</name>
<dbReference type="SMART" id="SM00283">
    <property type="entry name" value="MA"/>
    <property type="match status" value="1"/>
</dbReference>
<evidence type="ECO:0000256" key="2">
    <source>
        <dbReference type="PROSITE-ProRule" id="PRU00284"/>
    </source>
</evidence>
<dbReference type="Gene3D" id="1.10.287.950">
    <property type="entry name" value="Methyl-accepting chemotaxis protein"/>
    <property type="match status" value="1"/>
</dbReference>
<keyword evidence="3" id="KW-0472">Membrane</keyword>
<evidence type="ECO:0000256" key="1">
    <source>
        <dbReference type="ARBA" id="ARBA00023224"/>
    </source>
</evidence>
<dbReference type="PANTHER" id="PTHR32089">
    <property type="entry name" value="METHYL-ACCEPTING CHEMOTAXIS PROTEIN MCPB"/>
    <property type="match status" value="1"/>
</dbReference>
<reference evidence="5 6" key="1">
    <citation type="submission" date="2024-07" db="EMBL/GenBank/DDBJ databases">
        <title>Uliginosibacterium flavum JJ3220;KACC:17644.</title>
        <authorList>
            <person name="Kim M.K."/>
        </authorList>
    </citation>
    <scope>NUCLEOTIDE SEQUENCE [LARGE SCALE GENOMIC DNA]</scope>
    <source>
        <strain evidence="5 6">KACC:17644</strain>
    </source>
</reference>
<proteinExistence type="predicted"/>
<dbReference type="Pfam" id="PF00015">
    <property type="entry name" value="MCPsignal"/>
    <property type="match status" value="1"/>
</dbReference>
<keyword evidence="3" id="KW-0812">Transmembrane</keyword>
<evidence type="ECO:0000313" key="5">
    <source>
        <dbReference type="EMBL" id="MET7016133.1"/>
    </source>
</evidence>
<keyword evidence="1 2" id="KW-0807">Transducer</keyword>
<keyword evidence="3" id="KW-1133">Transmembrane helix</keyword>
<keyword evidence="6" id="KW-1185">Reference proteome</keyword>
<feature type="transmembrane region" description="Helical" evidence="3">
    <location>
        <begin position="57"/>
        <end position="79"/>
    </location>
</feature>
<feature type="transmembrane region" description="Helical" evidence="3">
    <location>
        <begin position="12"/>
        <end position="37"/>
    </location>
</feature>
<dbReference type="EMBL" id="JBEWZI010000029">
    <property type="protein sequence ID" value="MET7016133.1"/>
    <property type="molecule type" value="Genomic_DNA"/>
</dbReference>
<evidence type="ECO:0000259" key="4">
    <source>
        <dbReference type="PROSITE" id="PS50111"/>
    </source>
</evidence>
<dbReference type="PROSITE" id="PS50111">
    <property type="entry name" value="CHEMOTAXIS_TRANSDUC_2"/>
    <property type="match status" value="1"/>
</dbReference>
<organism evidence="5 6">
    <name type="scientific">Uliginosibacterium flavum</name>
    <dbReference type="NCBI Taxonomy" id="1396831"/>
    <lineage>
        <taxon>Bacteria</taxon>
        <taxon>Pseudomonadati</taxon>
        <taxon>Pseudomonadota</taxon>
        <taxon>Betaproteobacteria</taxon>
        <taxon>Rhodocyclales</taxon>
        <taxon>Zoogloeaceae</taxon>
        <taxon>Uliginosibacterium</taxon>
    </lineage>
</organism>
<accession>A0ABV2TQE0</accession>
<evidence type="ECO:0000256" key="3">
    <source>
        <dbReference type="SAM" id="Phobius"/>
    </source>
</evidence>
<comment type="caution">
    <text evidence="5">The sequence shown here is derived from an EMBL/GenBank/DDBJ whole genome shotgun (WGS) entry which is preliminary data.</text>
</comment>
<sequence length="432" mass="47506">MSATPKPVNCRSCFIVRVSLVSLSTVIIIGICAWWGFGWLEPLLHEWFGLSDRGGALLMVEVAVLAAFAVQFLTSWFLYRDPAFGLAKEEEQVEEAGLNLWHNRVAPVQRELLAFPAFQNVVATQLGAMSSQTEAAAMKIMERLQKVDEHLCAMNEFIGYFNSESERMAESSRRSMSENQAQVDDMQRYIAERVTDTGVQQEKIAAIVADARGLQSLVDLIKHVASQTNLLALNAAIEAARAGEAGRGFAVVADEVRKLSVQTEQAVLQIREGIMKVASNVEEQFADSLAHDVQKDEVVTLEVFAGQLTEMGARYGYLVLRESETVEQLRNTSEALTHAFMDVMADIQFQDVTRQQVEHVVGAMGGLAEHLAQMAQTLDQSRSDVPPLRPLGERLDEMFSGYVMDGQRDAHASALGRNAAPAGGGGKKIELF</sequence>